<protein>
    <recommendedName>
        <fullName evidence="4">Secreted protein</fullName>
    </recommendedName>
</protein>
<dbReference type="AlphaFoldDB" id="A0A6A4AND7"/>
<comment type="caution">
    <text evidence="2">The sequence shown here is derived from an EMBL/GenBank/DDBJ whole genome shotgun (WGS) entry which is preliminary data.</text>
</comment>
<feature type="signal peptide" evidence="1">
    <location>
        <begin position="1"/>
        <end position="19"/>
    </location>
</feature>
<evidence type="ECO:0008006" key="4">
    <source>
        <dbReference type="Google" id="ProtNLM"/>
    </source>
</evidence>
<evidence type="ECO:0000256" key="1">
    <source>
        <dbReference type="SAM" id="SignalP"/>
    </source>
</evidence>
<organism evidence="2 3">
    <name type="scientific">Phytophthora rubi</name>
    <dbReference type="NCBI Taxonomy" id="129364"/>
    <lineage>
        <taxon>Eukaryota</taxon>
        <taxon>Sar</taxon>
        <taxon>Stramenopiles</taxon>
        <taxon>Oomycota</taxon>
        <taxon>Peronosporomycetes</taxon>
        <taxon>Peronosporales</taxon>
        <taxon>Peronosporaceae</taxon>
        <taxon>Phytophthora</taxon>
    </lineage>
</organism>
<sequence length="62" mass="6761">MSVLVIVLMPTSSFSSVQACAYPCVPAALEAGGHNIRLCRVFHVFHPRLKSSTMCRVTISHC</sequence>
<name>A0A6A4AND7_9STRA</name>
<gene>
    <name evidence="2" type="ORF">PR003_g35057</name>
</gene>
<feature type="chain" id="PRO_5025341412" description="Secreted protein" evidence="1">
    <location>
        <begin position="20"/>
        <end position="62"/>
    </location>
</feature>
<keyword evidence="3" id="KW-1185">Reference proteome</keyword>
<reference evidence="2 3" key="1">
    <citation type="submission" date="2018-08" db="EMBL/GenBank/DDBJ databases">
        <title>Genomic investigation of the strawberry pathogen Phytophthora fragariae indicates pathogenicity is determined by transcriptional variation in three key races.</title>
        <authorList>
            <person name="Adams T.M."/>
            <person name="Armitage A.D."/>
            <person name="Sobczyk M.K."/>
            <person name="Bates H.J."/>
            <person name="Dunwell J.M."/>
            <person name="Nellist C.F."/>
            <person name="Harrison R.J."/>
        </authorList>
    </citation>
    <scope>NUCLEOTIDE SEQUENCE [LARGE SCALE GENOMIC DNA]</scope>
    <source>
        <strain evidence="2 3">SCRP333</strain>
    </source>
</reference>
<evidence type="ECO:0000313" key="3">
    <source>
        <dbReference type="Proteomes" id="UP000434957"/>
    </source>
</evidence>
<dbReference type="EMBL" id="QXFT01013113">
    <property type="protein sequence ID" value="KAE9258810.1"/>
    <property type="molecule type" value="Genomic_DNA"/>
</dbReference>
<evidence type="ECO:0000313" key="2">
    <source>
        <dbReference type="EMBL" id="KAE9258810.1"/>
    </source>
</evidence>
<dbReference type="Proteomes" id="UP000434957">
    <property type="component" value="Unassembled WGS sequence"/>
</dbReference>
<accession>A0A6A4AND7</accession>
<proteinExistence type="predicted"/>
<keyword evidence="1" id="KW-0732">Signal</keyword>